<dbReference type="GO" id="GO:0000160">
    <property type="term" value="P:phosphorelay signal transduction system"/>
    <property type="evidence" value="ECO:0007669"/>
    <property type="project" value="InterPro"/>
</dbReference>
<organism evidence="7 8">
    <name type="scientific">Microscilla marina ATCC 23134</name>
    <dbReference type="NCBI Taxonomy" id="313606"/>
    <lineage>
        <taxon>Bacteria</taxon>
        <taxon>Pseudomonadati</taxon>
        <taxon>Bacteroidota</taxon>
        <taxon>Cytophagia</taxon>
        <taxon>Cytophagales</taxon>
        <taxon>Microscillaceae</taxon>
        <taxon>Microscilla</taxon>
    </lineage>
</organism>
<proteinExistence type="predicted"/>
<dbReference type="EMBL" id="AAWS01000050">
    <property type="protein sequence ID" value="EAY25321.1"/>
    <property type="molecule type" value="Genomic_DNA"/>
</dbReference>
<keyword evidence="4" id="KW-0597">Phosphoprotein</keyword>
<dbReference type="SMART" id="SM00421">
    <property type="entry name" value="HTH_LUXR"/>
    <property type="match status" value="1"/>
</dbReference>
<dbReference type="OrthoDB" id="9797341at2"/>
<evidence type="ECO:0000256" key="3">
    <source>
        <dbReference type="ARBA" id="ARBA00023163"/>
    </source>
</evidence>
<sequence>MIKIALAYGEKLFTQLLENFLRNESNIQCLFTALSGKEFLCQIKKTPEPPQVVLLDLKMTDMEGTELIEKLKATHPDMKYILMSSYYKKTFTGYALKTGANALVPKEISPEYLLKVIALVHTKGYYFMEEQIEVLRSQIKPRPPRPNFINEGEFTDREMEVLRLLCEQYTAQEIADKLFISRRTVEGHKDNLFAKTGARNLAGLVIYALQNQLVSQDSLSTF</sequence>
<dbReference type="InterPro" id="IPR011006">
    <property type="entry name" value="CheY-like_superfamily"/>
</dbReference>
<evidence type="ECO:0000256" key="4">
    <source>
        <dbReference type="PROSITE-ProRule" id="PRU00169"/>
    </source>
</evidence>
<dbReference type="Pfam" id="PF00196">
    <property type="entry name" value="GerE"/>
    <property type="match status" value="1"/>
</dbReference>
<dbReference type="Gene3D" id="3.40.50.2300">
    <property type="match status" value="1"/>
</dbReference>
<dbReference type="RefSeq" id="WP_002702966.1">
    <property type="nucleotide sequence ID" value="NZ_AAWS01000050.1"/>
</dbReference>
<dbReference type="GO" id="GO:0003677">
    <property type="term" value="F:DNA binding"/>
    <property type="evidence" value="ECO:0007669"/>
    <property type="project" value="UniProtKB-KW"/>
</dbReference>
<dbReference type="Proteomes" id="UP000004095">
    <property type="component" value="Unassembled WGS sequence"/>
</dbReference>
<keyword evidence="2 7" id="KW-0238">DNA-binding</keyword>
<dbReference type="PANTHER" id="PTHR43214:SF41">
    <property type="entry name" value="NITRATE_NITRITE RESPONSE REGULATOR PROTEIN NARP"/>
    <property type="match status" value="1"/>
</dbReference>
<gene>
    <name evidence="7" type="ORF">M23134_04502</name>
</gene>
<dbReference type="PANTHER" id="PTHR43214">
    <property type="entry name" value="TWO-COMPONENT RESPONSE REGULATOR"/>
    <property type="match status" value="1"/>
</dbReference>
<keyword evidence="1" id="KW-0805">Transcription regulation</keyword>
<dbReference type="PROSITE" id="PS50110">
    <property type="entry name" value="RESPONSE_REGULATORY"/>
    <property type="match status" value="1"/>
</dbReference>
<name>A1ZW83_MICM2</name>
<evidence type="ECO:0000259" key="6">
    <source>
        <dbReference type="PROSITE" id="PS50110"/>
    </source>
</evidence>
<evidence type="ECO:0000313" key="7">
    <source>
        <dbReference type="EMBL" id="EAY25321.1"/>
    </source>
</evidence>
<dbReference type="SUPFAM" id="SSF52172">
    <property type="entry name" value="CheY-like"/>
    <property type="match status" value="1"/>
</dbReference>
<reference evidence="7 8" key="1">
    <citation type="submission" date="2007-01" db="EMBL/GenBank/DDBJ databases">
        <authorList>
            <person name="Haygood M."/>
            <person name="Podell S."/>
            <person name="Anderson C."/>
            <person name="Hopkinson B."/>
            <person name="Roe K."/>
            <person name="Barbeau K."/>
            <person name="Gaasterland T."/>
            <person name="Ferriera S."/>
            <person name="Johnson J."/>
            <person name="Kravitz S."/>
            <person name="Beeson K."/>
            <person name="Sutton G."/>
            <person name="Rogers Y.-H."/>
            <person name="Friedman R."/>
            <person name="Frazier M."/>
            <person name="Venter J.C."/>
        </authorList>
    </citation>
    <scope>NUCLEOTIDE SEQUENCE [LARGE SCALE GENOMIC DNA]</scope>
    <source>
        <strain evidence="7 8">ATCC 23134</strain>
    </source>
</reference>
<dbReference type="InterPro" id="IPR000792">
    <property type="entry name" value="Tscrpt_reg_LuxR_C"/>
</dbReference>
<feature type="domain" description="HTH luxR-type" evidence="5">
    <location>
        <begin position="147"/>
        <end position="212"/>
    </location>
</feature>
<dbReference type="PRINTS" id="PR00038">
    <property type="entry name" value="HTHLUXR"/>
</dbReference>
<dbReference type="GO" id="GO:0006355">
    <property type="term" value="P:regulation of DNA-templated transcription"/>
    <property type="evidence" value="ECO:0007669"/>
    <property type="project" value="InterPro"/>
</dbReference>
<comment type="caution">
    <text evidence="7">The sequence shown here is derived from an EMBL/GenBank/DDBJ whole genome shotgun (WGS) entry which is preliminary data.</text>
</comment>
<dbReference type="SMART" id="SM00448">
    <property type="entry name" value="REC"/>
    <property type="match status" value="1"/>
</dbReference>
<dbReference type="CDD" id="cd06170">
    <property type="entry name" value="LuxR_C_like"/>
    <property type="match status" value="1"/>
</dbReference>
<evidence type="ECO:0000256" key="2">
    <source>
        <dbReference type="ARBA" id="ARBA00023125"/>
    </source>
</evidence>
<protein>
    <submittedName>
        <fullName evidence="7">DNA-binding response regulator, LuxR family, putative</fullName>
    </submittedName>
</protein>
<dbReference type="eggNOG" id="COG2197">
    <property type="taxonomic scope" value="Bacteria"/>
</dbReference>
<dbReference type="Pfam" id="PF00072">
    <property type="entry name" value="Response_reg"/>
    <property type="match status" value="1"/>
</dbReference>
<evidence type="ECO:0000256" key="1">
    <source>
        <dbReference type="ARBA" id="ARBA00023015"/>
    </source>
</evidence>
<keyword evidence="8" id="KW-1185">Reference proteome</keyword>
<dbReference type="PROSITE" id="PS50043">
    <property type="entry name" value="HTH_LUXR_2"/>
    <property type="match status" value="1"/>
</dbReference>
<dbReference type="InterPro" id="IPR039420">
    <property type="entry name" value="WalR-like"/>
</dbReference>
<accession>A1ZW83</accession>
<feature type="modified residue" description="4-aspartylphosphate" evidence="4">
    <location>
        <position position="56"/>
    </location>
</feature>
<evidence type="ECO:0000313" key="8">
    <source>
        <dbReference type="Proteomes" id="UP000004095"/>
    </source>
</evidence>
<dbReference type="AlphaFoldDB" id="A1ZW83"/>
<keyword evidence="3" id="KW-0804">Transcription</keyword>
<dbReference type="InterPro" id="IPR001789">
    <property type="entry name" value="Sig_transdc_resp-reg_receiver"/>
</dbReference>
<evidence type="ECO:0000259" key="5">
    <source>
        <dbReference type="PROSITE" id="PS50043"/>
    </source>
</evidence>
<feature type="domain" description="Response regulatory" evidence="6">
    <location>
        <begin position="3"/>
        <end position="121"/>
    </location>
</feature>